<gene>
    <name evidence="2" type="ORF">CPB83DRAFT_770369</name>
</gene>
<name>A0A9P6EC96_9AGAR</name>
<evidence type="ECO:0000256" key="1">
    <source>
        <dbReference type="SAM" id="SignalP"/>
    </source>
</evidence>
<dbReference type="EMBL" id="MU157872">
    <property type="protein sequence ID" value="KAF9526345.1"/>
    <property type="molecule type" value="Genomic_DNA"/>
</dbReference>
<reference evidence="2" key="1">
    <citation type="submission" date="2020-11" db="EMBL/GenBank/DDBJ databases">
        <authorList>
            <consortium name="DOE Joint Genome Institute"/>
            <person name="Ahrendt S."/>
            <person name="Riley R."/>
            <person name="Andreopoulos W."/>
            <person name="Labutti K."/>
            <person name="Pangilinan J."/>
            <person name="Ruiz-Duenas F.J."/>
            <person name="Barrasa J.M."/>
            <person name="Sanchez-Garcia M."/>
            <person name="Camarero S."/>
            <person name="Miyauchi S."/>
            <person name="Serrano A."/>
            <person name="Linde D."/>
            <person name="Babiker R."/>
            <person name="Drula E."/>
            <person name="Ayuso-Fernandez I."/>
            <person name="Pacheco R."/>
            <person name="Padilla G."/>
            <person name="Ferreira P."/>
            <person name="Barriuso J."/>
            <person name="Kellner H."/>
            <person name="Castanera R."/>
            <person name="Alfaro M."/>
            <person name="Ramirez L."/>
            <person name="Pisabarro A.G."/>
            <person name="Kuo A."/>
            <person name="Tritt A."/>
            <person name="Lipzen A."/>
            <person name="He G."/>
            <person name="Yan M."/>
            <person name="Ng V."/>
            <person name="Cullen D."/>
            <person name="Martin F."/>
            <person name="Rosso M.-N."/>
            <person name="Henrissat B."/>
            <person name="Hibbett D."/>
            <person name="Martinez A.T."/>
            <person name="Grigoriev I.V."/>
        </authorList>
    </citation>
    <scope>NUCLEOTIDE SEQUENCE</scope>
    <source>
        <strain evidence="2">CBS 506.95</strain>
    </source>
</reference>
<proteinExistence type="predicted"/>
<feature type="signal peptide" evidence="1">
    <location>
        <begin position="1"/>
        <end position="20"/>
    </location>
</feature>
<accession>A0A9P6EC96</accession>
<organism evidence="2 3">
    <name type="scientific">Crepidotus variabilis</name>
    <dbReference type="NCBI Taxonomy" id="179855"/>
    <lineage>
        <taxon>Eukaryota</taxon>
        <taxon>Fungi</taxon>
        <taxon>Dikarya</taxon>
        <taxon>Basidiomycota</taxon>
        <taxon>Agaricomycotina</taxon>
        <taxon>Agaricomycetes</taxon>
        <taxon>Agaricomycetidae</taxon>
        <taxon>Agaricales</taxon>
        <taxon>Agaricineae</taxon>
        <taxon>Crepidotaceae</taxon>
        <taxon>Crepidotus</taxon>
    </lineage>
</organism>
<dbReference type="AlphaFoldDB" id="A0A9P6EC96"/>
<keyword evidence="3" id="KW-1185">Reference proteome</keyword>
<protein>
    <submittedName>
        <fullName evidence="2">Uncharacterized protein</fullName>
    </submittedName>
</protein>
<dbReference type="OrthoDB" id="3342934at2759"/>
<comment type="caution">
    <text evidence="2">The sequence shown here is derived from an EMBL/GenBank/DDBJ whole genome shotgun (WGS) entry which is preliminary data.</text>
</comment>
<evidence type="ECO:0000313" key="2">
    <source>
        <dbReference type="EMBL" id="KAF9526345.1"/>
    </source>
</evidence>
<dbReference type="Proteomes" id="UP000807306">
    <property type="component" value="Unassembled WGS sequence"/>
</dbReference>
<sequence>MFSFATALIALVTITIGVHAEHHNIRVINKCGRGTPYVMAGGKVLLKGEGNYGKDADISSAIAFLDTNGCYPDGLNCMTLETTLVNGRSPGCPTHDPRYPCVSSTDLSLIRGQHRFNVPYKFWYEHGCDGAGHECEFYKYHQRCEWTFYQPNDNQVQVQCPRNNVRRISL</sequence>
<evidence type="ECO:0000313" key="3">
    <source>
        <dbReference type="Proteomes" id="UP000807306"/>
    </source>
</evidence>
<keyword evidence="1" id="KW-0732">Signal</keyword>
<feature type="chain" id="PRO_5040479746" evidence="1">
    <location>
        <begin position="21"/>
        <end position="170"/>
    </location>
</feature>